<dbReference type="Pfam" id="PF00646">
    <property type="entry name" value="F-box"/>
    <property type="match status" value="1"/>
</dbReference>
<dbReference type="InterPro" id="IPR036047">
    <property type="entry name" value="F-box-like_dom_sf"/>
</dbReference>
<accession>A0AAD8SVN0</accession>
<evidence type="ECO:0000313" key="4">
    <source>
        <dbReference type="Proteomes" id="UP001231189"/>
    </source>
</evidence>
<evidence type="ECO:0000313" key="3">
    <source>
        <dbReference type="EMBL" id="KAK1664592.1"/>
    </source>
</evidence>
<feature type="domain" description="F-box" evidence="1">
    <location>
        <begin position="23"/>
        <end position="60"/>
    </location>
</feature>
<feature type="domain" description="F-box protein AT5G49610-like beta-propeller" evidence="2">
    <location>
        <begin position="115"/>
        <end position="380"/>
    </location>
</feature>
<organism evidence="3 4">
    <name type="scientific">Lolium multiflorum</name>
    <name type="common">Italian ryegrass</name>
    <name type="synonym">Lolium perenne subsp. multiflorum</name>
    <dbReference type="NCBI Taxonomy" id="4521"/>
    <lineage>
        <taxon>Eukaryota</taxon>
        <taxon>Viridiplantae</taxon>
        <taxon>Streptophyta</taxon>
        <taxon>Embryophyta</taxon>
        <taxon>Tracheophyta</taxon>
        <taxon>Spermatophyta</taxon>
        <taxon>Magnoliopsida</taxon>
        <taxon>Liliopsida</taxon>
        <taxon>Poales</taxon>
        <taxon>Poaceae</taxon>
        <taxon>BOP clade</taxon>
        <taxon>Pooideae</taxon>
        <taxon>Poodae</taxon>
        <taxon>Poeae</taxon>
        <taxon>Poeae Chloroplast Group 2 (Poeae type)</taxon>
        <taxon>Loliodinae</taxon>
        <taxon>Loliinae</taxon>
        <taxon>Lolium</taxon>
    </lineage>
</organism>
<name>A0AAD8SVN0_LOLMU</name>
<comment type="caution">
    <text evidence="3">The sequence shown here is derived from an EMBL/GenBank/DDBJ whole genome shotgun (WGS) entry which is preliminary data.</text>
</comment>
<dbReference type="Gene3D" id="1.20.1280.50">
    <property type="match status" value="1"/>
</dbReference>
<reference evidence="3" key="1">
    <citation type="submission" date="2023-07" db="EMBL/GenBank/DDBJ databases">
        <title>A chromosome-level genome assembly of Lolium multiflorum.</title>
        <authorList>
            <person name="Chen Y."/>
            <person name="Copetti D."/>
            <person name="Kolliker R."/>
            <person name="Studer B."/>
        </authorList>
    </citation>
    <scope>NUCLEOTIDE SEQUENCE</scope>
    <source>
        <strain evidence="3">02402/16</strain>
        <tissue evidence="3">Leaf</tissue>
    </source>
</reference>
<dbReference type="EMBL" id="JAUUTY010000003">
    <property type="protein sequence ID" value="KAK1664592.1"/>
    <property type="molecule type" value="Genomic_DNA"/>
</dbReference>
<dbReference type="Proteomes" id="UP001231189">
    <property type="component" value="Unassembled WGS sequence"/>
</dbReference>
<dbReference type="AlphaFoldDB" id="A0AAD8SVN0"/>
<protein>
    <recommendedName>
        <fullName evidence="5">F-box domain-containing protein</fullName>
    </recommendedName>
</protein>
<evidence type="ECO:0008006" key="5">
    <source>
        <dbReference type="Google" id="ProtNLM"/>
    </source>
</evidence>
<dbReference type="SUPFAM" id="SSF81383">
    <property type="entry name" value="F-box domain"/>
    <property type="match status" value="1"/>
</dbReference>
<proteinExistence type="predicted"/>
<dbReference type="PANTHER" id="PTHR32133">
    <property type="entry name" value="OS07G0120400 PROTEIN"/>
    <property type="match status" value="1"/>
</dbReference>
<gene>
    <name evidence="3" type="ORF">QYE76_052751</name>
</gene>
<dbReference type="Pfam" id="PF23635">
    <property type="entry name" value="Beta-prop_AT5G49610-like"/>
    <property type="match status" value="1"/>
</dbReference>
<evidence type="ECO:0000259" key="2">
    <source>
        <dbReference type="Pfam" id="PF23635"/>
    </source>
</evidence>
<keyword evidence="4" id="KW-1185">Reference proteome</keyword>
<sequence>MLRCSRRRGSSPSPVRAPPLEVDDLLGEILLRLPAQPPHLLHASLVSKRWRRLATDRRFVRDFRIRHGKPPLLGLLRGYSNLHHRVSLTPTPGSPYRISPERFYLTSDGRVGWSLVDCRHGRLLFEDRKQHQAIVWDPITEDHCFLAVPPQFHNPKIAALHWAVLCAAGEQGHVHGFCHWSPFRVVLVAIYRPEKQTVAMASVYSSETGTWGHLLSPVPHVYLMSSLPSTLVGNTLHWSCIRRNTGVIQFDLDTQGLAMVKIEKPPGFHYNVQMIHSEDGGVAFATLSILCDEPYLQVWEKKADSYGVPKWVLLKSVEMQAFLGLDFRISKEESSIVRYAEDARAIFLRVHSSVYMVKLESMQSKRLFFEKDPSCTYHPFTSFSAQGL</sequence>
<dbReference type="InterPro" id="IPR001810">
    <property type="entry name" value="F-box_dom"/>
</dbReference>
<dbReference type="InterPro" id="IPR056594">
    <property type="entry name" value="AT5G49610-like_b-prop"/>
</dbReference>
<evidence type="ECO:0000259" key="1">
    <source>
        <dbReference type="Pfam" id="PF00646"/>
    </source>
</evidence>
<dbReference type="PANTHER" id="PTHR32133:SF266">
    <property type="entry name" value="F-BOX DOMAIN-CONTAINING PROTEIN"/>
    <property type="match status" value="1"/>
</dbReference>